<proteinExistence type="predicted"/>
<keyword evidence="1" id="KW-0251">Elongation factor</keyword>
<organism evidence="1 2">
    <name type="scientific">Glaciecola petra</name>
    <dbReference type="NCBI Taxonomy" id="3075602"/>
    <lineage>
        <taxon>Bacteria</taxon>
        <taxon>Pseudomonadati</taxon>
        <taxon>Pseudomonadota</taxon>
        <taxon>Gammaproteobacteria</taxon>
        <taxon>Alteromonadales</taxon>
        <taxon>Alteromonadaceae</taxon>
        <taxon>Glaciecola</taxon>
    </lineage>
</organism>
<dbReference type="Proteomes" id="UP001253545">
    <property type="component" value="Unassembled WGS sequence"/>
</dbReference>
<dbReference type="InterPro" id="IPR007411">
    <property type="entry name" value="EpmC"/>
</dbReference>
<name>A0ABU2ZNV5_9ALTE</name>
<protein>
    <submittedName>
        <fullName evidence="1">Elongation factor P hydroxylase</fullName>
    </submittedName>
</protein>
<gene>
    <name evidence="1" type="ORF">RM552_03735</name>
</gene>
<reference evidence="1 2" key="1">
    <citation type="submission" date="2023-09" db="EMBL/GenBank/DDBJ databases">
        <authorList>
            <person name="Rey-Velasco X."/>
        </authorList>
    </citation>
    <scope>NUCLEOTIDE SEQUENCE [LARGE SCALE GENOMIC DNA]</scope>
    <source>
        <strain evidence="1 2">P117</strain>
    </source>
</reference>
<dbReference type="EMBL" id="JAVRHX010000001">
    <property type="protein sequence ID" value="MDT0593951.1"/>
    <property type="molecule type" value="Genomic_DNA"/>
</dbReference>
<keyword evidence="2" id="KW-1185">Reference proteome</keyword>
<accession>A0ABU2ZNV5</accession>
<evidence type="ECO:0000313" key="1">
    <source>
        <dbReference type="EMBL" id="MDT0593951.1"/>
    </source>
</evidence>
<dbReference type="RefSeq" id="WP_311367445.1">
    <property type="nucleotide sequence ID" value="NZ_JAVRHX010000001.1"/>
</dbReference>
<dbReference type="Pfam" id="PF04315">
    <property type="entry name" value="EpmC"/>
    <property type="match status" value="1"/>
</dbReference>
<comment type="caution">
    <text evidence="1">The sequence shown here is derived from an EMBL/GenBank/DDBJ whole genome shotgun (WGS) entry which is preliminary data.</text>
</comment>
<evidence type="ECO:0000313" key="2">
    <source>
        <dbReference type="Proteomes" id="UP001253545"/>
    </source>
</evidence>
<dbReference type="GO" id="GO:0003746">
    <property type="term" value="F:translation elongation factor activity"/>
    <property type="evidence" value="ECO:0007669"/>
    <property type="project" value="UniProtKB-KW"/>
</dbReference>
<keyword evidence="1" id="KW-0648">Protein biosynthesis</keyword>
<sequence>MSLHGQLGLNTKRSINLVSPKAVEHNSVDLESLFASCFEEQFSTILIGGADEPLYQPNCQKHKRHVVYYRYDYFASALHEIAHWCIAGDKRRQQEDYGYWYVPDGRNARDQVKFLQVEIKPQALEYAFSKACGIPFCVSIDNLSHEACDITRKKEEQDFTNAVQKQLSLYQVKGFPTRAQSFLQVLNDYY</sequence>